<dbReference type="AlphaFoldDB" id="A0A9X2ET06"/>
<organism evidence="1 2">
    <name type="scientific">Microbulbifer okhotskensis</name>
    <dbReference type="NCBI Taxonomy" id="2926617"/>
    <lineage>
        <taxon>Bacteria</taxon>
        <taxon>Pseudomonadati</taxon>
        <taxon>Pseudomonadota</taxon>
        <taxon>Gammaproteobacteria</taxon>
        <taxon>Cellvibrionales</taxon>
        <taxon>Microbulbiferaceae</taxon>
        <taxon>Microbulbifer</taxon>
    </lineage>
</organism>
<comment type="caution">
    <text evidence="1">The sequence shown here is derived from an EMBL/GenBank/DDBJ whole genome shotgun (WGS) entry which is preliminary data.</text>
</comment>
<gene>
    <name evidence="1" type="ORF">MO867_21645</name>
</gene>
<sequence>MPNINYTPTRELVDGSIGSISFLATKCNRTPKPVGKEHIALSGNTESVLYRRELEWQISVSPFSEEQLQLWREFEASCTNGEAFELDTSDLPGGKAITVCRLKRSSFREMRHGAYEFYVSFTAIEA</sequence>
<reference evidence="1" key="1">
    <citation type="journal article" date="2022" name="Arch. Microbiol.">
        <title>Microbulbifer okhotskensis sp. nov., isolated from a deep bottom sediment of the Okhotsk Sea.</title>
        <authorList>
            <person name="Romanenko L."/>
            <person name="Kurilenko V."/>
            <person name="Otstavnykh N."/>
            <person name="Velansky P."/>
            <person name="Isaeva M."/>
            <person name="Mikhailov V."/>
        </authorList>
    </citation>
    <scope>NUCLEOTIDE SEQUENCE</scope>
    <source>
        <strain evidence="1">OS29</strain>
    </source>
</reference>
<dbReference type="EMBL" id="JALBWM010000244">
    <property type="protein sequence ID" value="MCO1336935.1"/>
    <property type="molecule type" value="Genomic_DNA"/>
</dbReference>
<accession>A0A9X2ET06</accession>
<dbReference type="Proteomes" id="UP001139028">
    <property type="component" value="Unassembled WGS sequence"/>
</dbReference>
<keyword evidence="2" id="KW-1185">Reference proteome</keyword>
<name>A0A9X2ET06_9GAMM</name>
<protein>
    <submittedName>
        <fullName evidence="1">Uncharacterized protein</fullName>
    </submittedName>
</protein>
<proteinExistence type="predicted"/>
<evidence type="ECO:0000313" key="1">
    <source>
        <dbReference type="EMBL" id="MCO1336935.1"/>
    </source>
</evidence>
<evidence type="ECO:0000313" key="2">
    <source>
        <dbReference type="Proteomes" id="UP001139028"/>
    </source>
</evidence>
<dbReference type="RefSeq" id="WP_252473020.1">
    <property type="nucleotide sequence ID" value="NZ_JALBWM010000244.1"/>
</dbReference>